<gene>
    <name evidence="2" type="ORF">SAMN02746089_00777</name>
</gene>
<dbReference type="RefSeq" id="WP_073341905.1">
    <property type="nucleotide sequence ID" value="NZ_FQVH01000005.1"/>
</dbReference>
<dbReference type="AlphaFoldDB" id="A0A1M4W7F3"/>
<reference evidence="2 3" key="1">
    <citation type="submission" date="2016-11" db="EMBL/GenBank/DDBJ databases">
        <authorList>
            <person name="Jaros S."/>
            <person name="Januszkiewicz K."/>
            <person name="Wedrychowicz H."/>
        </authorList>
    </citation>
    <scope>NUCLEOTIDE SEQUENCE [LARGE SCALE GENOMIC DNA]</scope>
    <source>
        <strain evidence="2 3">DSM 17918</strain>
    </source>
</reference>
<evidence type="ECO:0000313" key="3">
    <source>
        <dbReference type="Proteomes" id="UP000184088"/>
    </source>
</evidence>
<feature type="coiled-coil region" evidence="1">
    <location>
        <begin position="26"/>
        <end position="60"/>
    </location>
</feature>
<keyword evidence="2" id="KW-0131">Cell cycle</keyword>
<dbReference type="InterPro" id="IPR007060">
    <property type="entry name" value="FtsL/DivIC"/>
</dbReference>
<sequence>MNKRKLVIFAITVYTSVTLIQQQYTIIRLHKEQRDLNKRIEMAKKENERLQKEIKYSKTLDFVRKIASDELGLVKKGQTVYVDINGK</sequence>
<evidence type="ECO:0000256" key="1">
    <source>
        <dbReference type="SAM" id="Coils"/>
    </source>
</evidence>
<dbReference type="EMBL" id="FQVH01000005">
    <property type="protein sequence ID" value="SHE77085.1"/>
    <property type="molecule type" value="Genomic_DNA"/>
</dbReference>
<accession>A0A1M4W7F3</accession>
<protein>
    <submittedName>
        <fullName evidence="2">Cell division protein FtsL</fullName>
    </submittedName>
</protein>
<dbReference type="GO" id="GO:0051301">
    <property type="term" value="P:cell division"/>
    <property type="evidence" value="ECO:0007669"/>
    <property type="project" value="UniProtKB-KW"/>
</dbReference>
<proteinExistence type="predicted"/>
<dbReference type="OrthoDB" id="9815382at2"/>
<organism evidence="2 3">
    <name type="scientific">Caldanaerobius fijiensis DSM 17918</name>
    <dbReference type="NCBI Taxonomy" id="1121256"/>
    <lineage>
        <taxon>Bacteria</taxon>
        <taxon>Bacillati</taxon>
        <taxon>Bacillota</taxon>
        <taxon>Clostridia</taxon>
        <taxon>Thermoanaerobacterales</taxon>
        <taxon>Thermoanaerobacteraceae</taxon>
        <taxon>Caldanaerobius</taxon>
    </lineage>
</organism>
<dbReference type="Proteomes" id="UP000184088">
    <property type="component" value="Unassembled WGS sequence"/>
</dbReference>
<name>A0A1M4W7F3_9THEO</name>
<keyword evidence="3" id="KW-1185">Reference proteome</keyword>
<dbReference type="STRING" id="1121256.SAMN02746089_00777"/>
<keyword evidence="1" id="KW-0175">Coiled coil</keyword>
<evidence type="ECO:0000313" key="2">
    <source>
        <dbReference type="EMBL" id="SHE77085.1"/>
    </source>
</evidence>
<dbReference type="Pfam" id="PF04977">
    <property type="entry name" value="DivIC"/>
    <property type="match status" value="1"/>
</dbReference>
<keyword evidence="2" id="KW-0132">Cell division</keyword>